<feature type="chain" id="PRO_5015083999" description="6-phosphogluconolactonase" evidence="2">
    <location>
        <begin position="28"/>
        <end position="399"/>
    </location>
</feature>
<dbReference type="Proteomes" id="UP000235388">
    <property type="component" value="Unassembled WGS sequence"/>
</dbReference>
<dbReference type="InterPro" id="IPR011048">
    <property type="entry name" value="Haem_d1_sf"/>
</dbReference>
<evidence type="ECO:0000313" key="3">
    <source>
        <dbReference type="EMBL" id="PLW22109.1"/>
    </source>
</evidence>
<keyword evidence="2" id="KW-0732">Signal</keyword>
<dbReference type="STRING" id="200324.A0A2N5V319"/>
<accession>A0A2N5V319</accession>
<evidence type="ECO:0008006" key="8">
    <source>
        <dbReference type="Google" id="ProtNLM"/>
    </source>
</evidence>
<keyword evidence="6" id="KW-1185">Reference proteome</keyword>
<dbReference type="EMBL" id="PGCJ01000044">
    <property type="protein sequence ID" value="PLW54574.1"/>
    <property type="molecule type" value="Genomic_DNA"/>
</dbReference>
<dbReference type="InterPro" id="IPR050282">
    <property type="entry name" value="Cycloisomerase_2"/>
</dbReference>
<dbReference type="OrthoDB" id="9972196at2759"/>
<dbReference type="SUPFAM" id="SSF51004">
    <property type="entry name" value="C-terminal (heme d1) domain of cytochrome cd1-nitrite reductase"/>
    <property type="match status" value="1"/>
</dbReference>
<dbReference type="Pfam" id="PF10282">
    <property type="entry name" value="Lactonase"/>
    <property type="match status" value="1"/>
</dbReference>
<dbReference type="Gene3D" id="2.130.10.10">
    <property type="entry name" value="YVTN repeat-like/Quinoprotein amine dehydrogenase"/>
    <property type="match status" value="1"/>
</dbReference>
<proteinExistence type="inferred from homology"/>
<evidence type="ECO:0000313" key="4">
    <source>
        <dbReference type="EMBL" id="PLW44383.1"/>
    </source>
</evidence>
<dbReference type="GO" id="GO:0017057">
    <property type="term" value="F:6-phosphogluconolactonase activity"/>
    <property type="evidence" value="ECO:0007669"/>
    <property type="project" value="TreeGrafter"/>
</dbReference>
<evidence type="ECO:0000256" key="1">
    <source>
        <dbReference type="ARBA" id="ARBA00005564"/>
    </source>
</evidence>
<dbReference type="InterPro" id="IPR019405">
    <property type="entry name" value="Lactonase_7-beta_prop"/>
</dbReference>
<name>A0A2N5V319_9BASI</name>
<comment type="caution">
    <text evidence="4">The sequence shown here is derived from an EMBL/GenBank/DDBJ whole genome shotgun (WGS) entry which is preliminary data.</text>
</comment>
<dbReference type="EMBL" id="PGCI01000675">
    <property type="protein sequence ID" value="PLW22109.1"/>
    <property type="molecule type" value="Genomic_DNA"/>
</dbReference>
<dbReference type="PANTHER" id="PTHR30344">
    <property type="entry name" value="6-PHOSPHOGLUCONOLACTONASE-RELATED"/>
    <property type="match status" value="1"/>
</dbReference>
<dbReference type="PANTHER" id="PTHR30344:SF1">
    <property type="entry name" value="6-PHOSPHOGLUCONOLACTONASE"/>
    <property type="match status" value="1"/>
</dbReference>
<dbReference type="Proteomes" id="UP000235392">
    <property type="component" value="Unassembled WGS sequence"/>
</dbReference>
<dbReference type="EMBL" id="PGCI01000058">
    <property type="protein sequence ID" value="PLW44383.1"/>
    <property type="molecule type" value="Genomic_DNA"/>
</dbReference>
<sequence>MIIVSVRHAFLLSLLAWFATLCQLSLAALKLLDNLPPKLQLYIGGSTKDVKLFSFDTAQGTFALQKVSDALGPNVSWLEFDKTNRFLFSTSIANFDRRERTGGIFSALVAADGTLQRINAVPSPEAPVSLEISPDGKLLMVATFNGASVTTYKIFADGKLSFPVQNFTFFGSGPIQSRQAAASAHQVKLDPSGRLLLIPDLGSDTIRSFSLERNGNLVRSSDIAIKPGCAPRHVVFAPPRKGHPLRFYMICELTNEILLIELPDIKPKTAALKQIMSTLPQGANPKTFNAAELLITPDGKFIYSLNQQKDPAGRVDDNTFAIYSRNDENDQLTPVGFVPSGGKGPRQFAFSPDKAASFIVVTCHESNLVTIHRRDATSGALNQVASVPSEGPEIALFRV</sequence>
<evidence type="ECO:0000256" key="2">
    <source>
        <dbReference type="SAM" id="SignalP"/>
    </source>
</evidence>
<comment type="similarity">
    <text evidence="1">Belongs to the cycloisomerase 2 family.</text>
</comment>
<evidence type="ECO:0000313" key="5">
    <source>
        <dbReference type="EMBL" id="PLW54574.1"/>
    </source>
</evidence>
<dbReference type="InterPro" id="IPR015943">
    <property type="entry name" value="WD40/YVTN_repeat-like_dom_sf"/>
</dbReference>
<dbReference type="AlphaFoldDB" id="A0A2N5V319"/>
<feature type="signal peptide" evidence="2">
    <location>
        <begin position="1"/>
        <end position="27"/>
    </location>
</feature>
<evidence type="ECO:0000313" key="6">
    <source>
        <dbReference type="Proteomes" id="UP000235388"/>
    </source>
</evidence>
<reference evidence="6 7" key="1">
    <citation type="submission" date="2017-11" db="EMBL/GenBank/DDBJ databases">
        <title>De novo assembly and phasing of dikaryotic genomes from two isolates of Puccinia coronata f. sp. avenae, the causal agent of oat crown rust.</title>
        <authorList>
            <person name="Miller M.E."/>
            <person name="Zhang Y."/>
            <person name="Omidvar V."/>
            <person name="Sperschneider J."/>
            <person name="Schwessinger B."/>
            <person name="Raley C."/>
            <person name="Palmer J.M."/>
            <person name="Garnica D."/>
            <person name="Upadhyaya N."/>
            <person name="Rathjen J."/>
            <person name="Taylor J.M."/>
            <person name="Park R.F."/>
            <person name="Dodds P.N."/>
            <person name="Hirsch C.D."/>
            <person name="Kianian S.F."/>
            <person name="Figueroa M."/>
        </authorList>
    </citation>
    <scope>NUCLEOTIDE SEQUENCE [LARGE SCALE GENOMIC DNA]</scope>
    <source>
        <strain evidence="5">12NC29</strain>
        <strain evidence="4">12SD80</strain>
    </source>
</reference>
<organism evidence="4 7">
    <name type="scientific">Puccinia coronata f. sp. avenae</name>
    <dbReference type="NCBI Taxonomy" id="200324"/>
    <lineage>
        <taxon>Eukaryota</taxon>
        <taxon>Fungi</taxon>
        <taxon>Dikarya</taxon>
        <taxon>Basidiomycota</taxon>
        <taxon>Pucciniomycotina</taxon>
        <taxon>Pucciniomycetes</taxon>
        <taxon>Pucciniales</taxon>
        <taxon>Pucciniaceae</taxon>
        <taxon>Puccinia</taxon>
    </lineage>
</organism>
<evidence type="ECO:0000313" key="7">
    <source>
        <dbReference type="Proteomes" id="UP000235392"/>
    </source>
</evidence>
<gene>
    <name evidence="5" type="ORF">PCANC_04258</name>
    <name evidence="4" type="ORF">PCASD_04515</name>
    <name evidence="3" type="ORF">PCASD_15122</name>
</gene>
<protein>
    <recommendedName>
        <fullName evidence="8">6-phosphogluconolactonase</fullName>
    </recommendedName>
</protein>